<dbReference type="Proteomes" id="UP000240653">
    <property type="component" value="Unassembled WGS sequence"/>
</dbReference>
<proteinExistence type="predicted"/>
<name>A0A2P7RME7_9HYPH</name>
<evidence type="ECO:0000313" key="2">
    <source>
        <dbReference type="Proteomes" id="UP000240653"/>
    </source>
</evidence>
<gene>
    <name evidence="1" type="ORF">C7I85_29545</name>
</gene>
<protein>
    <submittedName>
        <fullName evidence="1">Uncharacterized protein</fullName>
    </submittedName>
</protein>
<comment type="caution">
    <text evidence="1">The sequence shown here is derived from an EMBL/GenBank/DDBJ whole genome shotgun (WGS) entry which is preliminary data.</text>
</comment>
<sequence length="107" mass="11925">MSATTAFISELIQAATEVPHLTMAERTGLLRRAAAMIRDYRDEIHYSVTPANDGGSQEDVVYFLNEAAGFVDDFSDREFAETILEAIGVIQAAQILFEKKRKIERGD</sequence>
<evidence type="ECO:0000313" key="1">
    <source>
        <dbReference type="EMBL" id="PSJ51379.1"/>
    </source>
</evidence>
<dbReference type="EMBL" id="PXYL01000039">
    <property type="protein sequence ID" value="PSJ51379.1"/>
    <property type="molecule type" value="Genomic_DNA"/>
</dbReference>
<dbReference type="AlphaFoldDB" id="A0A2P7RME7"/>
<reference evidence="1 2" key="1">
    <citation type="submission" date="2018-03" db="EMBL/GenBank/DDBJ databases">
        <title>The draft genome of Mesorhizobium soli JCM 19897.</title>
        <authorList>
            <person name="Li L."/>
            <person name="Liu L."/>
            <person name="Liang L."/>
            <person name="Wang T."/>
            <person name="Zhang X."/>
        </authorList>
    </citation>
    <scope>NUCLEOTIDE SEQUENCE [LARGE SCALE GENOMIC DNA]</scope>
    <source>
        <strain evidence="1 2">JCM 19897</strain>
    </source>
</reference>
<organism evidence="1 2">
    <name type="scientific">Pseudaminobacter soli</name>
    <name type="common">ex Li et al. 2025</name>
    <dbReference type="NCBI Taxonomy" id="1295366"/>
    <lineage>
        <taxon>Bacteria</taxon>
        <taxon>Pseudomonadati</taxon>
        <taxon>Pseudomonadota</taxon>
        <taxon>Alphaproteobacteria</taxon>
        <taxon>Hyphomicrobiales</taxon>
        <taxon>Phyllobacteriaceae</taxon>
        <taxon>Pseudaminobacter</taxon>
    </lineage>
</organism>
<accession>A0A2P7RME7</accession>
<keyword evidence="2" id="KW-1185">Reference proteome</keyword>